<dbReference type="PROSITE" id="PS50158">
    <property type="entry name" value="ZF_CCHC"/>
    <property type="match status" value="1"/>
</dbReference>
<dbReference type="Pfam" id="PF00098">
    <property type="entry name" value="zf-CCHC"/>
    <property type="match status" value="1"/>
</dbReference>
<keyword evidence="1" id="KW-0863">Zinc-finger</keyword>
<dbReference type="InterPro" id="IPR036875">
    <property type="entry name" value="Znf_CCHC_sf"/>
</dbReference>
<dbReference type="STRING" id="36087.A0A077ZNE0"/>
<dbReference type="Gene3D" id="4.10.60.10">
    <property type="entry name" value="Zinc finger, CCHC-type"/>
    <property type="match status" value="1"/>
</dbReference>
<dbReference type="GO" id="GO:0008270">
    <property type="term" value="F:zinc ion binding"/>
    <property type="evidence" value="ECO:0007669"/>
    <property type="project" value="UniProtKB-KW"/>
</dbReference>
<dbReference type="InterPro" id="IPR042246">
    <property type="entry name" value="ZCCHC9"/>
</dbReference>
<sequence length="100" mass="10821">MAEVVDKVQKSSAFLTLTVCYNCRESGHTVATCSKFTDDAAFGICFRCGSTEHMLQKCKLKIKGKLLFKARLAGWRSTGGARAVCSLLIGSGHSNIDWSA</sequence>
<evidence type="ECO:0000256" key="1">
    <source>
        <dbReference type="PROSITE-ProRule" id="PRU00047"/>
    </source>
</evidence>
<dbReference type="PANTHER" id="PTHR46242:SF1">
    <property type="entry name" value="ZINC FINGER CCHC DOMAIN-CONTAINING PROTEIN 9"/>
    <property type="match status" value="1"/>
</dbReference>
<keyword evidence="4" id="KW-1185">Reference proteome</keyword>
<dbReference type="OrthoDB" id="3863715at2759"/>
<dbReference type="GO" id="GO:0019899">
    <property type="term" value="F:enzyme binding"/>
    <property type="evidence" value="ECO:0007669"/>
    <property type="project" value="UniProtKB-ARBA"/>
</dbReference>
<evidence type="ECO:0000313" key="3">
    <source>
        <dbReference type="EMBL" id="CDW61328.1"/>
    </source>
</evidence>
<gene>
    <name evidence="3" type="ORF">TTRE_0000978301</name>
</gene>
<proteinExistence type="predicted"/>
<dbReference type="Proteomes" id="UP000030665">
    <property type="component" value="Unassembled WGS sequence"/>
</dbReference>
<name>A0A077ZNE0_TRITR</name>
<keyword evidence="1" id="KW-0862">Zinc</keyword>
<dbReference type="GO" id="GO:0003676">
    <property type="term" value="F:nucleic acid binding"/>
    <property type="evidence" value="ECO:0007669"/>
    <property type="project" value="InterPro"/>
</dbReference>
<dbReference type="GO" id="GO:0005730">
    <property type="term" value="C:nucleolus"/>
    <property type="evidence" value="ECO:0007669"/>
    <property type="project" value="TreeGrafter"/>
</dbReference>
<reference evidence="3" key="2">
    <citation type="submission" date="2014-03" db="EMBL/GenBank/DDBJ databases">
        <title>The whipworm genome and dual-species transcriptomics of an intimate host-pathogen interaction.</title>
        <authorList>
            <person name="Foth B.J."/>
            <person name="Tsai I.J."/>
            <person name="Reid A.J."/>
            <person name="Bancroft A.J."/>
            <person name="Nichol S."/>
            <person name="Tracey A."/>
            <person name="Holroyd N."/>
            <person name="Cotton J.A."/>
            <person name="Stanley E.J."/>
            <person name="Zarowiecki M."/>
            <person name="Liu J.Z."/>
            <person name="Huckvale T."/>
            <person name="Cooper P.J."/>
            <person name="Grencis R.K."/>
            <person name="Berriman M."/>
        </authorList>
    </citation>
    <scope>NUCLEOTIDE SEQUENCE [LARGE SCALE GENOMIC DNA]</scope>
</reference>
<feature type="domain" description="CCHC-type" evidence="2">
    <location>
        <begin position="20"/>
        <end position="35"/>
    </location>
</feature>
<accession>A0A077ZNE0</accession>
<keyword evidence="1" id="KW-0479">Metal-binding</keyword>
<dbReference type="EMBL" id="HG808854">
    <property type="protein sequence ID" value="CDW61328.1"/>
    <property type="molecule type" value="Genomic_DNA"/>
</dbReference>
<dbReference type="PANTHER" id="PTHR46242">
    <property type="entry name" value="ZINC FINGER CCHC DOMAIN-CONTAINING PROTEIN 9 ZCCHC9"/>
    <property type="match status" value="1"/>
</dbReference>
<dbReference type="SMART" id="SM00343">
    <property type="entry name" value="ZnF_C2HC"/>
    <property type="match status" value="2"/>
</dbReference>
<evidence type="ECO:0000259" key="2">
    <source>
        <dbReference type="PROSITE" id="PS50158"/>
    </source>
</evidence>
<evidence type="ECO:0000313" key="4">
    <source>
        <dbReference type="Proteomes" id="UP000030665"/>
    </source>
</evidence>
<reference evidence="3" key="1">
    <citation type="submission" date="2014-01" db="EMBL/GenBank/DDBJ databases">
        <authorList>
            <person name="Aslett M."/>
        </authorList>
    </citation>
    <scope>NUCLEOTIDE SEQUENCE</scope>
</reference>
<protein>
    <submittedName>
        <fullName evidence="3">Zf-CCHC domain containing protein</fullName>
    </submittedName>
</protein>
<organism evidence="3 4">
    <name type="scientific">Trichuris trichiura</name>
    <name type="common">Whipworm</name>
    <name type="synonym">Trichocephalus trichiurus</name>
    <dbReference type="NCBI Taxonomy" id="36087"/>
    <lineage>
        <taxon>Eukaryota</taxon>
        <taxon>Metazoa</taxon>
        <taxon>Ecdysozoa</taxon>
        <taxon>Nematoda</taxon>
        <taxon>Enoplea</taxon>
        <taxon>Dorylaimia</taxon>
        <taxon>Trichinellida</taxon>
        <taxon>Trichuridae</taxon>
        <taxon>Trichuris</taxon>
    </lineage>
</organism>
<dbReference type="SUPFAM" id="SSF57756">
    <property type="entry name" value="Retrovirus zinc finger-like domains"/>
    <property type="match status" value="1"/>
</dbReference>
<dbReference type="AlphaFoldDB" id="A0A077ZNE0"/>
<dbReference type="InterPro" id="IPR001878">
    <property type="entry name" value="Znf_CCHC"/>
</dbReference>